<dbReference type="KEGG" id="lif:LINJ_33_3230"/>
<feature type="region of interest" description="Disordered" evidence="1">
    <location>
        <begin position="1773"/>
        <end position="1798"/>
    </location>
</feature>
<feature type="region of interest" description="Disordered" evidence="1">
    <location>
        <begin position="2035"/>
        <end position="2054"/>
    </location>
</feature>
<feature type="domain" description="Flagellar attachment zone protein 1 conserved" evidence="2">
    <location>
        <begin position="1000"/>
        <end position="1086"/>
    </location>
</feature>
<protein>
    <recommendedName>
        <fullName evidence="2">Flagellar attachment zone protein 1 conserved domain-containing protein</fullName>
    </recommendedName>
</protein>
<feature type="region of interest" description="Disordered" evidence="1">
    <location>
        <begin position="2182"/>
        <end position="2205"/>
    </location>
</feature>
<dbReference type="PANTHER" id="PTHR34374">
    <property type="entry name" value="LARGE RIBOSOMAL RNA SUBUNIT ACCUMULATION PROTEIN YCED HOMOLOG 1, CHLOROPLASTIC"/>
    <property type="match status" value="1"/>
</dbReference>
<feature type="region of interest" description="Disordered" evidence="1">
    <location>
        <begin position="2388"/>
        <end position="2413"/>
    </location>
</feature>
<feature type="region of interest" description="Disordered" evidence="1">
    <location>
        <begin position="3096"/>
        <end position="3119"/>
    </location>
</feature>
<feature type="domain" description="Flagellar attachment zone protein 1 conserved" evidence="2">
    <location>
        <begin position="2845"/>
        <end position="2935"/>
    </location>
</feature>
<dbReference type="EMBL" id="FR796465">
    <property type="protein sequence ID" value="CAM71452.2"/>
    <property type="molecule type" value="Genomic_DNA"/>
</dbReference>
<feature type="compositionally biased region" description="Basic and acidic residues" evidence="1">
    <location>
        <begin position="2124"/>
        <end position="2134"/>
    </location>
</feature>
<dbReference type="STRING" id="5671.A4I9E9"/>
<feature type="domain" description="Flagellar attachment zone protein 1 conserved" evidence="2">
    <location>
        <begin position="410"/>
        <end position="496"/>
    </location>
</feature>
<dbReference type="VEuPathDB" id="TriTrypDB:LINF_330040900"/>
<feature type="region of interest" description="Disordered" evidence="1">
    <location>
        <begin position="3135"/>
        <end position="3212"/>
    </location>
</feature>
<feature type="region of interest" description="Disordered" evidence="1">
    <location>
        <begin position="3224"/>
        <end position="3245"/>
    </location>
</feature>
<feature type="region of interest" description="Disordered" evidence="1">
    <location>
        <begin position="2446"/>
        <end position="2470"/>
    </location>
</feature>
<feature type="compositionally biased region" description="Polar residues" evidence="1">
    <location>
        <begin position="3159"/>
        <end position="3173"/>
    </location>
</feature>
<sequence length="3296" mass="355559">MKGKRVNLHDTESFMSLDEFDSDNNASYTAENASDHTKQDNLSSTAAARNSAESSMLLEPPGNTPISYLSHSNSPKSFAPLEAAEEAGAVQREEQAPALQRVGTPVEPQPRLAVTTHRVRLDGDLWARVVDEWPDLLKQEFTSDVCDATALPRTSMQRLVLTAGSLVADFQLSHGGLAKRELNKQLASSPFTRTWALYERVAETKETPPTRATPPAALRASESFASLDPVEEAAVLRAQQEEHAPALQRVGTPVEPQPRLAVTTHRVRLDGDLWARVVDEWPDLLKQEFTSDVCDATALPRTSMQRLVLTAGSLVADFQLSHGGLAKRELNKQLASSPFTRTWALYERVAETKETPPTRATPPAALRASESFASLDPVEEAAVLRAQQEEHAPALQRVGTPVEPQPRLAVTTHRVRLDGDLWARVVDEWPDLLKQEFTSDVCDATALPRTSMQRLVLTAGSLVADFQLSHGGLAKRELNKQLASSPFTRTWALYERVAETKETPPTRATPPAALRASESFAPLEAVEEAAVLRAQQEEHAPALQRVGTPVEPQPRLAVTTHRVRLDGDLWARVVDEWPDLLKQEFTSDVCDATALPRTSMQRLVLTAGSLVADFQLSHGGLAKRELNKQLASSPFTRTWALYERVAETKETPPTRATPPAALRASESFASLDPVEEAAVLRAQQEEHAPALQRVGTPVEPQPRLAVTTHRVRLDGDLWARVVDEWPDLLKQEFTSDVCDATALPRTSMQRLVLTAGSLVADFQLSHGGLAKRELNKQLASSPFTRTWALYERVAETKETPPTRATPPAALRASESLAPLEAAEEAGAAQREEQAPALQRVGTPVEPQPRLAVTTHRVRLDGDLWARVVDEWPDLLKQEFTSDVCDATALPRTSMQRLVLTAGSLVADFQLSHGGLAKRELNKQLASSPFTRTWALYERVAETKETPPTRATPPAALRASESFASLDPVEEAAVLRAQQEEHAPALQRVGTPVEPQPRLAVTTHRVRLDGDLWARVVDEWPDLLKQEFTSDVCDATALPRTSMQRLVLTAGSLVADFQLSHGGLAKRELNKQLASSPFTRTWALYERVAETKETPPTRATPPAALRASESFASLDPVEEAAVLRAQQQEEPPVEAMTAFEEHAPALQRVGTPVEPHRGALEGASPVDARTATPPAALRASESFASLEAAEEAAVLRAQQEEEPPVEAMTAFEEHAPALQRVGTPVEPHRGALEGASPVDARTATPPAALRASESFASLDPVEEAAVLRAQQEEEPPVEAMTAFEEHAPALQRVGTPVEPHRGALEGASPVDARTATPPAALRASESFASLDPVEEASVLRAQQEEEPPVEAMTAFEEHAPALQRVGTPVEPHRGALEGASPVDARTATPPAALRASESFASLDPVEEATVLRAQQEEEPPVEAMTAFEEHAPALQRVGTPVEPHRGALEGASPVDARTATPPAALRASESFASLDPVEEAAVLRAQQKDEAPAAERAAEPQEAPMAASTEVTPARELWQSVAEPEGYSRDDLGCAEPAALHALAEDEAPAAERAAEPQEAPMAASTEVPPARELWQSVAEPEGYSRDDLGCAEPAALHALAEDKAPAAERAAEPQEAPMAASTEVPPARELWQSVAEPEGYSRDDLGCAEPAALHALAEDKAPAAERAAEPQEAPMAASTEVPPARELWQSVAEPEGYSRDDLGCAEPAALHALAEDEAPAAERAAEPQEAPMAASTEVPPARELWQSVAEPEGYSRDDLGCAEPAALHALAEDKAPAAERAAEPQEAPMAASTEVPPARELWQSVAEPEGYSRDDLGCAEPAALHALAEDEAPVAERAAEPQEAPMAASTEVPPARELWQSVAEPEGYSRDDLGCAEPAALHALAEDEAPVAERAAEPEGYSRGDLGCAEPAALHALAEDEAPVAERAAEPQEAPMAASTEVPPARELWQSVAEPEGYSRDDLGCAEPAALHALAEDEAPAAERAAEPQEAPMAASTEVPPARELWQSVAEPEGYSRDDLGCAEPAALHALAEDEAPVAERAAEPEGYSRGDLGCAEPAALHALAEDEAPAAERAAEPQEAPMAASTEVPPARELWQSVAEPEGYSRDDLGCAEPAALHALAEDKAPAAERAAEPQEAPMAASTEVPPARELWQSVAEPEGYSRDDLGCAEPAALHALAEDEAPVAERAAEPQEAPMAASTEVPPARELWQSVAEPEGYSRDDLGCAEPAALHALAEDEAPVAERAAEPQEAPMAASTEVPPARELWQSVAEPEGYSRDDLGCAEPAALHALAEDEAPVAERAAEPHLREGYSRGDLGCAEPAALHALAEDEAPAAERAAEPQEAPMAASTEVPPARELWQSVAEPEGYSRDDLGCAEPAALHALAEDKAPAAERAAEPQEAPMAASTEVPPARELWQSVAEPEGYSRDDLGCAEPAALHALAEDEAPVAERAAEPQEAPMAASTEVPPARELWQSVAEPEGYSRDDLGCAEPAALHALAEDEAPVAERAAEPEGYSRGDLGCAEPAALHALAEDEAPVAERAVEPQESRIIRMNEVREVACREEDAEFTCLRTSFSPGCSCPGSSGLLESPSRSVVGMQVVDGKPLKPRVTQHKVKLQGRYWAKVISLPCVVEAFRQDVAHALDVRVADIQHVELVAGSLLGTFVVVHAFDLLTATEADDKLRAYHFPLTWEHYPKTPDTTTGHFFEAEALSTIRRTSRCINSASKSRLPPADMELSRPTPAALKPHPPLWAAQEVSQSTLSSGGRTCSATIRTPAVRESLPVGPAVHGAPPLIEKRTWASNLPSSKERHYAGDDGSESSMKFLQETALAPVAKAVRAPAVPETVSTKHRVGFVGNQWSTILKTQRDDFVAAFVKGTGEKLGYEPDSVTKVQCDESTGDTIVSFRVTHPSVLPRKQIDLVLRSAPYADVWKLYYKNTPPEEQETIHNDVTTFHRVGFVGSKWKEVRNRGMARFIEAFAADTATALNVTPQAVRIADYAVADDIVVDFYVTHPGTDTEEVIDAKLEQFDYQRVWDLYGIPSEADEQQRVVPCVMKCSNASRGTSPSSTCRLRMPGTNSVSQADSVCPRCQRQFSSKQEFLQPDESSGWNPQPMHSHTSSISDAVRTALMEDSYSAIRKPSPTPPLPHLAHRYAPHQRSEGQTSQQPSAHQTRGISFIRGAQMTPRVPWHTSVNNSLIPHPPRQRSLSNTTRYRQRRVNLRELESELSRKQRQHKHQERQQQLDREMRRSLNCSKLSMSTGPTINVSRSFLPPIPPCYTKVRTGPQHMKTGMGSLLE</sequence>
<proteinExistence type="predicted"/>
<reference evidence="3 4" key="1">
    <citation type="journal article" date="2007" name="Nat. Genet.">
        <title>Comparative genomic analysis of three Leishmania species that cause diverse human disease.</title>
        <authorList>
            <person name="Peacock C.S."/>
            <person name="Seeger K."/>
            <person name="Harris D."/>
            <person name="Murphy L."/>
            <person name="Ruiz J.C."/>
            <person name="Quail M.A."/>
            <person name="Peters N."/>
            <person name="Adlem E."/>
            <person name="Tivey A."/>
            <person name="Aslett M."/>
            <person name="Kerhornou A."/>
            <person name="Ivens A."/>
            <person name="Fraser A."/>
            <person name="Rajandream M.A."/>
            <person name="Carver T."/>
            <person name="Norbertczak H."/>
            <person name="Chillingworth T."/>
            <person name="Hance Z."/>
            <person name="Jagels K."/>
            <person name="Moule S."/>
            <person name="Ormond D."/>
            <person name="Rutter S."/>
            <person name="Squares R."/>
            <person name="Whitehead S."/>
            <person name="Rabbinowitsch E."/>
            <person name="Arrowsmith C."/>
            <person name="White B."/>
            <person name="Thurston S."/>
            <person name="Bringaud F."/>
            <person name="Baldauf S.L."/>
            <person name="Faulconbridge A."/>
            <person name="Jeffares D."/>
            <person name="Depledge D.P."/>
            <person name="Oyola S.O."/>
            <person name="Hilley J.D."/>
            <person name="Brito L.O."/>
            <person name="Tosi L.R."/>
            <person name="Barrell B."/>
            <person name="Cruz A.K."/>
            <person name="Mottram J.C."/>
            <person name="Smith D.F."/>
            <person name="Berriman M."/>
        </authorList>
    </citation>
    <scope>NUCLEOTIDE SEQUENCE [LARGE SCALE GENOMIC DNA]</scope>
    <source>
        <strain evidence="3 4">JPCM5</strain>
    </source>
</reference>
<feature type="compositionally biased region" description="Basic and acidic residues" evidence="1">
    <location>
        <begin position="1602"/>
        <end position="1612"/>
    </location>
</feature>
<feature type="region of interest" description="Disordered" evidence="1">
    <location>
        <begin position="1602"/>
        <end position="1627"/>
    </location>
</feature>
<evidence type="ECO:0000256" key="1">
    <source>
        <dbReference type="SAM" id="MobiDB-lite"/>
    </source>
</evidence>
<feature type="region of interest" description="Disordered" evidence="1">
    <location>
        <begin position="1922"/>
        <end position="1944"/>
    </location>
</feature>
<feature type="region of interest" description="Disordered" evidence="1">
    <location>
        <begin position="1"/>
        <end position="103"/>
    </location>
</feature>
<feature type="region of interest" description="Disordered" evidence="1">
    <location>
        <begin position="2726"/>
        <end position="2748"/>
    </location>
</feature>
<dbReference type="VEuPathDB" id="TriTrypDB:LINF_330040700"/>
<feature type="compositionally biased region" description="Low complexity" evidence="1">
    <location>
        <begin position="819"/>
        <end position="828"/>
    </location>
</feature>
<name>A4I9E9_LEIIN</name>
<feature type="domain" description="Flagellar attachment zone protein 1 conserved" evidence="2">
    <location>
        <begin position="558"/>
        <end position="644"/>
    </location>
</feature>
<feature type="region of interest" description="Disordered" evidence="1">
    <location>
        <begin position="1659"/>
        <end position="1684"/>
    </location>
</feature>
<feature type="region of interest" description="Disordered" evidence="1">
    <location>
        <begin position="2332"/>
        <end position="2356"/>
    </location>
</feature>
<dbReference type="VEuPathDB" id="TriTrypDB:LINF_330040500"/>
<feature type="region of interest" description="Disordered" evidence="1">
    <location>
        <begin position="2240"/>
        <end position="2263"/>
    </location>
</feature>
<feature type="compositionally biased region" description="Basic and acidic residues" evidence="1">
    <location>
        <begin position="1773"/>
        <end position="1783"/>
    </location>
</feature>
<feature type="region of interest" description="Disordered" evidence="1">
    <location>
        <begin position="1831"/>
        <end position="1855"/>
    </location>
</feature>
<feature type="compositionally biased region" description="Polar residues" evidence="1">
    <location>
        <begin position="40"/>
        <end position="54"/>
    </location>
</feature>
<evidence type="ECO:0000313" key="3">
    <source>
        <dbReference type="EMBL" id="CAM71452.2"/>
    </source>
</evidence>
<evidence type="ECO:0000259" key="2">
    <source>
        <dbReference type="Pfam" id="PF23398"/>
    </source>
</evidence>
<feature type="domain" description="Flagellar attachment zone protein 1 conserved" evidence="2">
    <location>
        <begin position="852"/>
        <end position="938"/>
    </location>
</feature>
<feature type="region of interest" description="Disordered" evidence="1">
    <location>
        <begin position="1717"/>
        <end position="1741"/>
    </location>
</feature>
<dbReference type="PANTHER" id="PTHR34374:SF1">
    <property type="entry name" value="LARGE RIBOSOMAL RNA SUBUNIT ACCUMULATION PROTEIN YCED HOMOLOG 1, CHLOROPLASTIC"/>
    <property type="match status" value="1"/>
</dbReference>
<feature type="domain" description="Flagellar attachment zone protein 1 conserved" evidence="2">
    <location>
        <begin position="114"/>
        <end position="200"/>
    </location>
</feature>
<feature type="compositionally biased region" description="Polar residues" evidence="1">
    <location>
        <begin position="64"/>
        <end position="76"/>
    </location>
</feature>
<feature type="region of interest" description="Disordered" evidence="1">
    <location>
        <begin position="2800"/>
        <end position="2819"/>
    </location>
</feature>
<dbReference type="VEuPathDB" id="TriTrypDB:LINF_330040600"/>
<feature type="region of interest" description="Disordered" evidence="1">
    <location>
        <begin position="1546"/>
        <end position="1570"/>
    </location>
</feature>
<dbReference type="VEuPathDB" id="TriTrypDB:LINF_330040800"/>
<feature type="domain" description="Flagellar attachment zone protein 1 conserved" evidence="2">
    <location>
        <begin position="706"/>
        <end position="792"/>
    </location>
</feature>
<feature type="region of interest" description="Disordered" evidence="1">
    <location>
        <begin position="1485"/>
        <end position="1513"/>
    </location>
</feature>
<gene>
    <name evidence="3" type="ORF">LINJ_33_3230</name>
</gene>
<feature type="domain" description="Flagellar attachment zone protein 1 conserved" evidence="2">
    <location>
        <begin position="2950"/>
        <end position="3037"/>
    </location>
</feature>
<feature type="region of interest" description="Disordered" evidence="1">
    <location>
        <begin position="819"/>
        <end position="841"/>
    </location>
</feature>
<dbReference type="GeneID" id="5072444"/>
<keyword evidence="4" id="KW-1185">Reference proteome</keyword>
<feature type="domain" description="Flagellar attachment zone protein 1 conserved" evidence="2">
    <location>
        <begin position="2611"/>
        <end position="2695"/>
    </location>
</feature>
<organism evidence="3 4">
    <name type="scientific">Leishmania infantum</name>
    <dbReference type="NCBI Taxonomy" id="5671"/>
    <lineage>
        <taxon>Eukaryota</taxon>
        <taxon>Discoba</taxon>
        <taxon>Euglenozoa</taxon>
        <taxon>Kinetoplastea</taxon>
        <taxon>Metakinetoplastina</taxon>
        <taxon>Trypanosomatida</taxon>
        <taxon>Trypanosomatidae</taxon>
        <taxon>Leishmaniinae</taxon>
        <taxon>Leishmania</taxon>
    </lineage>
</organism>
<feature type="region of interest" description="Disordered" evidence="1">
    <location>
        <begin position="2068"/>
        <end position="2092"/>
    </location>
</feature>
<dbReference type="RefSeq" id="XP_001468368.2">
    <property type="nucleotide sequence ID" value="XM_001468331.2"/>
</dbReference>
<evidence type="ECO:0000313" key="4">
    <source>
        <dbReference type="Proteomes" id="UP000008153"/>
    </source>
</evidence>
<dbReference type="InterPro" id="IPR056614">
    <property type="entry name" value="FAZ1_cons"/>
</dbReference>
<feature type="compositionally biased region" description="Basic and acidic residues" evidence="1">
    <location>
        <begin position="2388"/>
        <end position="2398"/>
    </location>
</feature>
<feature type="compositionally biased region" description="Basic and acidic residues" evidence="1">
    <location>
        <begin position="1485"/>
        <end position="1498"/>
    </location>
</feature>
<feature type="domain" description="Flagellar attachment zone protein 1 conserved" evidence="2">
    <location>
        <begin position="262"/>
        <end position="348"/>
    </location>
</feature>
<dbReference type="Proteomes" id="UP000008153">
    <property type="component" value="Chromosome 33"/>
</dbReference>
<dbReference type="eggNOG" id="ENOG502S4HU">
    <property type="taxonomic scope" value="Eukaryota"/>
</dbReference>
<reference evidence="3 4" key="2">
    <citation type="journal article" date="2011" name="Genome Res.">
        <title>Chromosome and gene copy number variation allow major structural change between species and strains of Leishmania.</title>
        <authorList>
            <person name="Rogers M.B."/>
            <person name="Hilley J.D."/>
            <person name="Dickens N.J."/>
            <person name="Wilkes J."/>
            <person name="Bates P.A."/>
            <person name="Depledge D.P."/>
            <person name="Harris D."/>
            <person name="Her Y."/>
            <person name="Herzyk P."/>
            <person name="Imamura H."/>
            <person name="Otto T.D."/>
            <person name="Sanders M."/>
            <person name="Seeger K."/>
            <person name="Dujardin J.C."/>
            <person name="Berriman M."/>
            <person name="Smith D.F."/>
            <person name="Hertz-Fowler C."/>
            <person name="Mottram J.C."/>
        </authorList>
    </citation>
    <scope>NUCLEOTIDE SEQUENCE [LARGE SCALE GENOMIC DNA]</scope>
    <source>
        <strain evidence="3 4">JPCM5</strain>
    </source>
</reference>
<dbReference type="InParanoid" id="A4I9E9"/>
<feature type="compositionally biased region" description="Polar residues" evidence="1">
    <location>
        <begin position="23"/>
        <end position="32"/>
    </location>
</feature>
<feature type="region of interest" description="Disordered" evidence="1">
    <location>
        <begin position="3058"/>
        <end position="3082"/>
    </location>
</feature>
<accession>A4I9E9</accession>
<feature type="compositionally biased region" description="Basic and acidic residues" evidence="1">
    <location>
        <begin position="1659"/>
        <end position="1669"/>
    </location>
</feature>
<dbReference type="Pfam" id="PF23398">
    <property type="entry name" value="FAZ1_cons"/>
    <property type="match status" value="10"/>
</dbReference>
<feature type="region of interest" description="Disordered" evidence="1">
    <location>
        <begin position="1978"/>
        <end position="2002"/>
    </location>
</feature>
<feature type="region of interest" description="Disordered" evidence="1">
    <location>
        <begin position="2124"/>
        <end position="2149"/>
    </location>
</feature>